<name>A0A9X0YKJ9_9FLAO</name>
<evidence type="ECO:0000313" key="4">
    <source>
        <dbReference type="EMBL" id="MDQ0335113.1"/>
    </source>
</evidence>
<keyword evidence="6" id="KW-1185">Reference proteome</keyword>
<evidence type="ECO:0000256" key="2">
    <source>
        <dbReference type="SAM" id="SignalP"/>
    </source>
</evidence>
<evidence type="ECO:0000313" key="3">
    <source>
        <dbReference type="EMBL" id="MBP1838613.1"/>
    </source>
</evidence>
<dbReference type="EMBL" id="JAGGJQ010000001">
    <property type="protein sequence ID" value="MBP1838613.1"/>
    <property type="molecule type" value="Genomic_DNA"/>
</dbReference>
<organism evidence="3 5">
    <name type="scientific">Formosa algae</name>
    <dbReference type="NCBI Taxonomy" id="225843"/>
    <lineage>
        <taxon>Bacteria</taxon>
        <taxon>Pseudomonadati</taxon>
        <taxon>Bacteroidota</taxon>
        <taxon>Flavobacteriia</taxon>
        <taxon>Flavobacteriales</taxon>
        <taxon>Flavobacteriaceae</taxon>
        <taxon>Formosa</taxon>
    </lineage>
</organism>
<dbReference type="RefSeq" id="WP_057781530.1">
    <property type="nucleotide sequence ID" value="NZ_JAGGJQ010000001.1"/>
</dbReference>
<evidence type="ECO:0000256" key="1">
    <source>
        <dbReference type="SAM" id="Phobius"/>
    </source>
</evidence>
<evidence type="ECO:0000313" key="5">
    <source>
        <dbReference type="Proteomes" id="UP001138672"/>
    </source>
</evidence>
<keyword evidence="2" id="KW-0732">Signal</keyword>
<dbReference type="OrthoDB" id="1177179at2"/>
<dbReference type="EMBL" id="JAUSUU010000004">
    <property type="protein sequence ID" value="MDQ0335113.1"/>
    <property type="molecule type" value="Genomic_DNA"/>
</dbReference>
<keyword evidence="1" id="KW-0812">Transmembrane</keyword>
<gene>
    <name evidence="3" type="ORF">J2Z56_000509</name>
    <name evidence="4" type="ORF">J2Z57_001559</name>
</gene>
<accession>A0A9X0YKJ9</accession>
<proteinExistence type="predicted"/>
<feature type="signal peptide" evidence="2">
    <location>
        <begin position="1"/>
        <end position="24"/>
    </location>
</feature>
<protein>
    <submittedName>
        <fullName evidence="3">Uncharacterized protein</fullName>
    </submittedName>
</protein>
<feature type="chain" id="PRO_5040719590" evidence="2">
    <location>
        <begin position="25"/>
        <end position="207"/>
    </location>
</feature>
<sequence>MLYKKALSRLVVFVVLLLSHFAWAHSPDFSNVIISKTENGQVILQINTSLTAFQEEVNYMNGEGAYKTPEEFQNLVIAHFKANFSIVINKTDTLQFKNPKVFLGHETKLVAEVIGLPDQVNSIHLKNELFKEIYNNQSIIIFLMDPFPTEKFTLSRDNNHNLNIELKDGTWTPIVVEEAEDFNFKYVFYVVGILLVLGVIFLIKKRK</sequence>
<comment type="caution">
    <text evidence="3">The sequence shown here is derived from an EMBL/GenBank/DDBJ whole genome shotgun (WGS) entry which is preliminary data.</text>
</comment>
<dbReference type="Proteomes" id="UP001231587">
    <property type="component" value="Unassembled WGS sequence"/>
</dbReference>
<dbReference type="Proteomes" id="UP001138672">
    <property type="component" value="Unassembled WGS sequence"/>
</dbReference>
<dbReference type="AlphaFoldDB" id="A0A9X0YKJ9"/>
<evidence type="ECO:0000313" key="6">
    <source>
        <dbReference type="Proteomes" id="UP001231587"/>
    </source>
</evidence>
<reference evidence="3" key="1">
    <citation type="submission" date="2021-03" db="EMBL/GenBank/DDBJ databases">
        <title>Genomic Encyclopedia of Type Strains, Phase IV (KMG-IV): sequencing the most valuable type-strain genomes for metagenomic binning, comparative biology and taxonomic classification.</title>
        <authorList>
            <person name="Goeker M."/>
        </authorList>
    </citation>
    <scope>NUCLEOTIDE SEQUENCE</scope>
    <source>
        <strain evidence="3">DSM 15523</strain>
        <strain evidence="4 6">DSM 16476</strain>
    </source>
</reference>
<feature type="transmembrane region" description="Helical" evidence="1">
    <location>
        <begin position="186"/>
        <end position="203"/>
    </location>
</feature>
<keyword evidence="1" id="KW-1133">Transmembrane helix</keyword>
<keyword evidence="1" id="KW-0472">Membrane</keyword>